<dbReference type="RefSeq" id="WP_154328127.1">
    <property type="nucleotide sequence ID" value="NZ_CP045696.1"/>
</dbReference>
<dbReference type="Pfam" id="PF10503">
    <property type="entry name" value="Esterase_PHB"/>
    <property type="match status" value="1"/>
</dbReference>
<evidence type="ECO:0000313" key="10">
    <source>
        <dbReference type="Proteomes" id="UP000483362"/>
    </source>
</evidence>
<accession>A0A6L5XGZ3</accession>
<keyword evidence="10" id="KW-1185">Reference proteome</keyword>
<dbReference type="PANTHER" id="PTHR38050:SF2">
    <property type="entry name" value="FERULOYL ESTERASE C-RELATED"/>
    <property type="match status" value="1"/>
</dbReference>
<evidence type="ECO:0000313" key="9">
    <source>
        <dbReference type="EMBL" id="MSS18710.1"/>
    </source>
</evidence>
<reference evidence="9 10" key="1">
    <citation type="submission" date="2019-08" db="EMBL/GenBank/DDBJ databases">
        <title>In-depth cultivation of the pig gut microbiome towards novel bacterial diversity and tailored functional studies.</title>
        <authorList>
            <person name="Wylensek D."/>
            <person name="Hitch T.C.A."/>
            <person name="Clavel T."/>
        </authorList>
    </citation>
    <scope>NUCLEOTIDE SEQUENCE [LARGE SCALE GENOMIC DNA]</scope>
    <source>
        <strain evidence="9 10">Oil-RF-744-WCA-WT-10</strain>
    </source>
</reference>
<comment type="caution">
    <text evidence="9">The sequence shown here is derived from an EMBL/GenBank/DDBJ whole genome shotgun (WGS) entry which is preliminary data.</text>
</comment>
<protein>
    <submittedName>
        <fullName evidence="9">Prolyl oligopeptidase family serine peptidase</fullName>
    </submittedName>
</protein>
<evidence type="ECO:0000256" key="1">
    <source>
        <dbReference type="ARBA" id="ARBA00004613"/>
    </source>
</evidence>
<proteinExistence type="predicted"/>
<comment type="subcellular location">
    <subcellularLocation>
        <location evidence="1">Secreted</location>
    </subcellularLocation>
</comment>
<evidence type="ECO:0000256" key="2">
    <source>
        <dbReference type="ARBA" id="ARBA00022525"/>
    </source>
</evidence>
<keyword evidence="2" id="KW-0964">Secreted</keyword>
<dbReference type="InterPro" id="IPR043595">
    <property type="entry name" value="FaeB/C/D"/>
</dbReference>
<evidence type="ECO:0000256" key="5">
    <source>
        <dbReference type="ARBA" id="ARBA00022801"/>
    </source>
</evidence>
<feature type="chain" id="PRO_5026819128" evidence="8">
    <location>
        <begin position="20"/>
        <end position="288"/>
    </location>
</feature>
<dbReference type="SUPFAM" id="SSF53474">
    <property type="entry name" value="alpha/beta-Hydrolases"/>
    <property type="match status" value="1"/>
</dbReference>
<dbReference type="InterPro" id="IPR029058">
    <property type="entry name" value="AB_hydrolase_fold"/>
</dbReference>
<dbReference type="GO" id="GO:0045493">
    <property type="term" value="P:xylan catabolic process"/>
    <property type="evidence" value="ECO:0007669"/>
    <property type="project" value="UniProtKB-KW"/>
</dbReference>
<keyword evidence="5" id="KW-0378">Hydrolase</keyword>
<organism evidence="9 10">
    <name type="scientific">Sodaliphilus pleomorphus</name>
    <dbReference type="NCBI Taxonomy" id="2606626"/>
    <lineage>
        <taxon>Bacteria</taxon>
        <taxon>Pseudomonadati</taxon>
        <taxon>Bacteroidota</taxon>
        <taxon>Bacteroidia</taxon>
        <taxon>Bacteroidales</taxon>
        <taxon>Muribaculaceae</taxon>
        <taxon>Sodaliphilus</taxon>
    </lineage>
</organism>
<dbReference type="AlphaFoldDB" id="A0A6L5XGZ3"/>
<evidence type="ECO:0000256" key="4">
    <source>
        <dbReference type="ARBA" id="ARBA00022729"/>
    </source>
</evidence>
<dbReference type="GO" id="GO:0005576">
    <property type="term" value="C:extracellular region"/>
    <property type="evidence" value="ECO:0007669"/>
    <property type="project" value="UniProtKB-SubCell"/>
</dbReference>
<keyword evidence="7" id="KW-0624">Polysaccharide degradation</keyword>
<gene>
    <name evidence="9" type="ORF">FYJ29_13225</name>
</gene>
<evidence type="ECO:0000256" key="7">
    <source>
        <dbReference type="ARBA" id="ARBA00023326"/>
    </source>
</evidence>
<dbReference type="GO" id="GO:0030600">
    <property type="term" value="F:feruloyl esterase activity"/>
    <property type="evidence" value="ECO:0007669"/>
    <property type="project" value="InterPro"/>
</dbReference>
<dbReference type="Proteomes" id="UP000483362">
    <property type="component" value="Unassembled WGS sequence"/>
</dbReference>
<keyword evidence="3" id="KW-0858">Xylan degradation</keyword>
<evidence type="ECO:0000256" key="3">
    <source>
        <dbReference type="ARBA" id="ARBA00022651"/>
    </source>
</evidence>
<sequence>MKHFLAIVALMLASTPLAAQRYVTDSVRVNGHYRAFTLYLPAGLPAGAPLVWCMHGYRKTVAKPSYFDLDAVADREKFAVCYPAGIYDSSGHYGFNVHYPKQASLTNDEVSDQCKLARWVQKRYRLSTVNTFATGMSNGGDMCYLLAYRGQDVFSALAPVSGITMAWIYEGYQAPKPVPIYEIHGTADKTSRWDGDMANKGGWGAYLPLELSMAYWIARNRCTVVEKPDTIAGKNPANGHYVVRHRFTGGTGGCQVWVDEVVGATHSWHSRDMDTGEAIWAFFKQYLK</sequence>
<name>A0A6L5XGZ3_9BACT</name>
<keyword evidence="4 8" id="KW-0732">Signal</keyword>
<dbReference type="Gene3D" id="3.40.50.1820">
    <property type="entry name" value="alpha/beta hydrolase"/>
    <property type="match status" value="1"/>
</dbReference>
<dbReference type="EMBL" id="VULT01000030">
    <property type="protein sequence ID" value="MSS18710.1"/>
    <property type="molecule type" value="Genomic_DNA"/>
</dbReference>
<dbReference type="PANTHER" id="PTHR38050">
    <property type="match status" value="1"/>
</dbReference>
<keyword evidence="6" id="KW-0119">Carbohydrate metabolism</keyword>
<evidence type="ECO:0000256" key="8">
    <source>
        <dbReference type="SAM" id="SignalP"/>
    </source>
</evidence>
<dbReference type="InterPro" id="IPR010126">
    <property type="entry name" value="Esterase_phb"/>
</dbReference>
<evidence type="ECO:0000256" key="6">
    <source>
        <dbReference type="ARBA" id="ARBA00023277"/>
    </source>
</evidence>
<feature type="signal peptide" evidence="8">
    <location>
        <begin position="1"/>
        <end position="19"/>
    </location>
</feature>